<evidence type="ECO:0000313" key="2">
    <source>
        <dbReference type="Proteomes" id="UP000269396"/>
    </source>
</evidence>
<organism evidence="1 2">
    <name type="scientific">Schistosoma mattheei</name>
    <dbReference type="NCBI Taxonomy" id="31246"/>
    <lineage>
        <taxon>Eukaryota</taxon>
        <taxon>Metazoa</taxon>
        <taxon>Spiralia</taxon>
        <taxon>Lophotrochozoa</taxon>
        <taxon>Platyhelminthes</taxon>
        <taxon>Trematoda</taxon>
        <taxon>Digenea</taxon>
        <taxon>Strigeidida</taxon>
        <taxon>Schistosomatoidea</taxon>
        <taxon>Schistosomatidae</taxon>
        <taxon>Schistosoma</taxon>
    </lineage>
</organism>
<gene>
    <name evidence="1" type="ORF">SMTD_LOCUS15845</name>
</gene>
<dbReference type="Proteomes" id="UP000269396">
    <property type="component" value="Unassembled WGS sequence"/>
</dbReference>
<proteinExistence type="predicted"/>
<name>A0A3P8F023_9TREM</name>
<dbReference type="AlphaFoldDB" id="A0A3P8F023"/>
<reference evidence="1 2" key="1">
    <citation type="submission" date="2018-11" db="EMBL/GenBank/DDBJ databases">
        <authorList>
            <consortium name="Pathogen Informatics"/>
        </authorList>
    </citation>
    <scope>NUCLEOTIDE SEQUENCE [LARGE SCALE GENOMIC DNA]</scope>
    <source>
        <strain>Denwood</strain>
        <strain evidence="2">Zambia</strain>
    </source>
</reference>
<keyword evidence="2" id="KW-1185">Reference proteome</keyword>
<evidence type="ECO:0000313" key="1">
    <source>
        <dbReference type="EMBL" id="VDP69682.1"/>
    </source>
</evidence>
<sequence>MSILLKQLLQKCSNFLTIPVKNDCIYYFLSFLRGNCMYMVQTTLHMITNRHLILCNFSVVVVTKKGLLYGKES</sequence>
<protein>
    <submittedName>
        <fullName evidence="1">Uncharacterized protein</fullName>
    </submittedName>
</protein>
<accession>A0A3P8F023</accession>
<dbReference type="EMBL" id="UZAL01036372">
    <property type="protein sequence ID" value="VDP69682.1"/>
    <property type="molecule type" value="Genomic_DNA"/>
</dbReference>